<dbReference type="RefSeq" id="WP_316427457.1">
    <property type="nucleotide sequence ID" value="NZ_CP130144.1"/>
</dbReference>
<dbReference type="EMBL" id="CP130144">
    <property type="protein sequence ID" value="WNZ46209.1"/>
    <property type="molecule type" value="Genomic_DNA"/>
</dbReference>
<dbReference type="AlphaFoldDB" id="A0AA97AR39"/>
<reference evidence="1" key="1">
    <citation type="journal article" date="2023" name="Plants (Basel)">
        <title>Genomic Analysis of Leptolyngbya boryana CZ1 Reveals Efficient Carbon Fixation Modules.</title>
        <authorList>
            <person name="Bai X."/>
            <person name="Wang H."/>
            <person name="Cheng W."/>
            <person name="Wang J."/>
            <person name="Ma M."/>
            <person name="Hu H."/>
            <person name="Song Z."/>
            <person name="Ma H."/>
            <person name="Fan Y."/>
            <person name="Du C."/>
            <person name="Xu J."/>
        </authorList>
    </citation>
    <scope>NUCLEOTIDE SEQUENCE</scope>
    <source>
        <strain evidence="1">CZ1</strain>
    </source>
</reference>
<name>A0AA97AR39_LEPBY</name>
<accession>A0AA97AR39</accession>
<sequence length="72" mass="7631">MSAPVVLKSGERYALSVQASLYSKPDGSECNFIGLYVVVIDDTGGILAHPIPETDRAEYSPRSKLSAATTSV</sequence>
<organism evidence="1">
    <name type="scientific">Leptolyngbya boryana CZ1</name>
    <dbReference type="NCBI Taxonomy" id="3060204"/>
    <lineage>
        <taxon>Bacteria</taxon>
        <taxon>Bacillati</taxon>
        <taxon>Cyanobacteriota</taxon>
        <taxon>Cyanophyceae</taxon>
        <taxon>Leptolyngbyales</taxon>
        <taxon>Leptolyngbyaceae</taxon>
        <taxon>Leptolyngbya group</taxon>
        <taxon>Leptolyngbya</taxon>
    </lineage>
</organism>
<gene>
    <name evidence="1" type="ORF">Q2T42_30950</name>
</gene>
<evidence type="ECO:0000313" key="1">
    <source>
        <dbReference type="EMBL" id="WNZ46209.1"/>
    </source>
</evidence>
<proteinExistence type="predicted"/>
<reference evidence="1" key="2">
    <citation type="submission" date="2023-07" db="EMBL/GenBank/DDBJ databases">
        <authorList>
            <person name="Bai X.-H."/>
            <person name="Wang H.-H."/>
            <person name="Wang J."/>
            <person name="Ma M.-Y."/>
            <person name="Hu H.-H."/>
            <person name="Song Z.-L."/>
            <person name="Ma H.-G."/>
            <person name="Fan Y."/>
            <person name="Du C.-Y."/>
            <person name="Xu J.-C."/>
        </authorList>
    </citation>
    <scope>NUCLEOTIDE SEQUENCE</scope>
    <source>
        <strain evidence="1">CZ1</strain>
    </source>
</reference>
<protein>
    <submittedName>
        <fullName evidence="1">Uncharacterized protein</fullName>
    </submittedName>
</protein>